<evidence type="ECO:0000256" key="1">
    <source>
        <dbReference type="SAM" id="SignalP"/>
    </source>
</evidence>
<dbReference type="EMBL" id="SIRS01000008">
    <property type="protein sequence ID" value="TBN12486.1"/>
    <property type="molecule type" value="Genomic_DNA"/>
</dbReference>
<name>A0A4Q9FJ20_9FLAO</name>
<dbReference type="Pfam" id="PF20033">
    <property type="entry name" value="DUF6438"/>
    <property type="match status" value="1"/>
</dbReference>
<keyword evidence="4" id="KW-1185">Reference proteome</keyword>
<dbReference type="InterPro" id="IPR045497">
    <property type="entry name" value="DUF6438"/>
</dbReference>
<dbReference type="OrthoDB" id="7172369at2"/>
<evidence type="ECO:0000313" key="3">
    <source>
        <dbReference type="EMBL" id="TBN12486.1"/>
    </source>
</evidence>
<organism evidence="3 4">
    <name type="scientific">Hyunsoonleella pacifica</name>
    <dbReference type="NCBI Taxonomy" id="1080224"/>
    <lineage>
        <taxon>Bacteria</taxon>
        <taxon>Pseudomonadati</taxon>
        <taxon>Bacteroidota</taxon>
        <taxon>Flavobacteriia</taxon>
        <taxon>Flavobacteriales</taxon>
        <taxon>Flavobacteriaceae</taxon>
    </lineage>
</organism>
<dbReference type="AlphaFoldDB" id="A0A4Q9FJ20"/>
<proteinExistence type="predicted"/>
<feature type="chain" id="PRO_5020861223" description="DUF6438 domain-containing protein" evidence="1">
    <location>
        <begin position="22"/>
        <end position="167"/>
    </location>
</feature>
<dbReference type="Proteomes" id="UP000292372">
    <property type="component" value="Unassembled WGS sequence"/>
</dbReference>
<dbReference type="RefSeq" id="WP_130938446.1">
    <property type="nucleotide sequence ID" value="NZ_BMEE01000008.1"/>
</dbReference>
<feature type="signal peptide" evidence="1">
    <location>
        <begin position="1"/>
        <end position="21"/>
    </location>
</feature>
<accession>A0A4Q9FJ20</accession>
<keyword evidence="1" id="KW-0732">Signal</keyword>
<gene>
    <name evidence="3" type="ORF">EYD46_17365</name>
</gene>
<protein>
    <recommendedName>
        <fullName evidence="2">DUF6438 domain-containing protein</fullName>
    </recommendedName>
</protein>
<comment type="caution">
    <text evidence="3">The sequence shown here is derived from an EMBL/GenBank/DDBJ whole genome shotgun (WGS) entry which is preliminary data.</text>
</comment>
<evidence type="ECO:0000313" key="4">
    <source>
        <dbReference type="Proteomes" id="UP000292372"/>
    </source>
</evidence>
<feature type="domain" description="DUF6438" evidence="2">
    <location>
        <begin position="35"/>
        <end position="160"/>
    </location>
</feature>
<evidence type="ECO:0000259" key="2">
    <source>
        <dbReference type="Pfam" id="PF20033"/>
    </source>
</evidence>
<reference evidence="3 4" key="1">
    <citation type="journal article" date="2015" name="Int. J. Syst. Evol. Microbiol.">
        <title>Hyunsoonleella pacifica sp. nov., isolated from seawater of South Pacific Gyre.</title>
        <authorList>
            <person name="Gao X."/>
            <person name="Zhang Z."/>
            <person name="Dai X."/>
            <person name="Zhang X.H."/>
        </authorList>
    </citation>
    <scope>NUCLEOTIDE SEQUENCE [LARGE SCALE GENOMIC DNA]</scope>
    <source>
        <strain evidence="3 4">SW033</strain>
    </source>
</reference>
<sequence>MITKNLIFFIGLLTFCLQSLAQIQKIEFSTDGYANGADYDLVIYSDKVAVYNARSDNYSIPHSGDILPVKVDKEGNSIIATEIKGIFITNIESKLYKEIIKEIEKLNEEFSKKKYFENSLHVSTSTLKVTFKDGDVKFIYDYGMKGTKTLVELYKILDSLRFNQKWK</sequence>